<evidence type="ECO:0000313" key="2">
    <source>
        <dbReference type="EMBL" id="CAA9342695.1"/>
    </source>
</evidence>
<name>A0A6J4LXP8_9BACT</name>
<feature type="compositionally biased region" description="Basic and acidic residues" evidence="1">
    <location>
        <begin position="7"/>
        <end position="17"/>
    </location>
</feature>
<feature type="region of interest" description="Disordered" evidence="1">
    <location>
        <begin position="1"/>
        <end position="86"/>
    </location>
</feature>
<feature type="non-terminal residue" evidence="2">
    <location>
        <position position="86"/>
    </location>
</feature>
<dbReference type="EMBL" id="CADCTW010000147">
    <property type="protein sequence ID" value="CAA9342695.1"/>
    <property type="molecule type" value="Genomic_DNA"/>
</dbReference>
<reference evidence="2" key="1">
    <citation type="submission" date="2020-02" db="EMBL/GenBank/DDBJ databases">
        <authorList>
            <person name="Meier V. D."/>
        </authorList>
    </citation>
    <scope>NUCLEOTIDE SEQUENCE</scope>
    <source>
        <strain evidence="2">AVDCRST_MAG68</strain>
    </source>
</reference>
<sequence>DRRHRSERAGRPGRHDPGQAQRPLPGRGPVPADRRGRQRVPGGGRQEGLAVPLRRIDPQALLRRHAQQDRLRRGGTRRARAGRREV</sequence>
<feature type="non-terminal residue" evidence="2">
    <location>
        <position position="1"/>
    </location>
</feature>
<gene>
    <name evidence="2" type="ORF">AVDCRST_MAG68-3069</name>
</gene>
<accession>A0A6J4LXP8</accession>
<proteinExistence type="predicted"/>
<feature type="compositionally biased region" description="Basic residues" evidence="1">
    <location>
        <begin position="73"/>
        <end position="86"/>
    </location>
</feature>
<protein>
    <submittedName>
        <fullName evidence="2">Uncharacterized protein</fullName>
    </submittedName>
</protein>
<dbReference type="AlphaFoldDB" id="A0A6J4LXP8"/>
<evidence type="ECO:0000256" key="1">
    <source>
        <dbReference type="SAM" id="MobiDB-lite"/>
    </source>
</evidence>
<organism evidence="2">
    <name type="scientific">uncultured Gemmatimonadota bacterium</name>
    <dbReference type="NCBI Taxonomy" id="203437"/>
    <lineage>
        <taxon>Bacteria</taxon>
        <taxon>Pseudomonadati</taxon>
        <taxon>Gemmatimonadota</taxon>
        <taxon>environmental samples</taxon>
    </lineage>
</organism>